<dbReference type="InterPro" id="IPR026992">
    <property type="entry name" value="DIOX_N"/>
</dbReference>
<accession>A0ABC8UFH1</accession>
<dbReference type="Pfam" id="PF14226">
    <property type="entry name" value="DIOX_N"/>
    <property type="match status" value="1"/>
</dbReference>
<protein>
    <recommendedName>
        <fullName evidence="5">Non-haem dioxygenase N-terminal domain-containing protein</fullName>
    </recommendedName>
</protein>
<keyword evidence="3" id="KW-0408">Iron</keyword>
<evidence type="ECO:0000256" key="1">
    <source>
        <dbReference type="ARBA" id="ARBA00022723"/>
    </source>
</evidence>
<dbReference type="PANTHER" id="PTHR10209">
    <property type="entry name" value="OXIDOREDUCTASE, 2OG-FE II OXYGENASE FAMILY PROTEIN"/>
    <property type="match status" value="1"/>
</dbReference>
<reference evidence="6 7" key="1">
    <citation type="submission" date="2024-02" db="EMBL/GenBank/DDBJ databases">
        <authorList>
            <person name="Vignale AGUSTIN F."/>
            <person name="Sosa J E."/>
            <person name="Modenutti C."/>
        </authorList>
    </citation>
    <scope>NUCLEOTIDE SEQUENCE [LARGE SCALE GENOMIC DNA]</scope>
</reference>
<feature type="region of interest" description="Disordered" evidence="4">
    <location>
        <begin position="104"/>
        <end position="126"/>
    </location>
</feature>
<dbReference type="PANTHER" id="PTHR10209:SF885">
    <property type="entry name" value="2OG-FE(II) OXYGENASE FAMILY, PUTATIVE (AFU_ORTHOLOGUE AFUA_2G00750)-RELATED"/>
    <property type="match status" value="1"/>
</dbReference>
<sequence>MGELDPAFIQPTEHRPKLAVVEANGIPLIDLSVINHGVPLQLRQNLEIAARKFFAMPKEEKQKVRRDEVNPTGYYDAEHTKNIRDWKEVFDLFVQNPTIFPVSHEPDDNELKEYTNKWPENPPELR</sequence>
<evidence type="ECO:0000313" key="6">
    <source>
        <dbReference type="EMBL" id="CAK9179733.1"/>
    </source>
</evidence>
<name>A0ABC8UFH1_9AQUA</name>
<dbReference type="GO" id="GO:0046872">
    <property type="term" value="F:metal ion binding"/>
    <property type="evidence" value="ECO:0007669"/>
    <property type="project" value="UniProtKB-KW"/>
</dbReference>
<proteinExistence type="predicted"/>
<evidence type="ECO:0000256" key="3">
    <source>
        <dbReference type="ARBA" id="ARBA00023004"/>
    </source>
</evidence>
<evidence type="ECO:0000256" key="4">
    <source>
        <dbReference type="SAM" id="MobiDB-lite"/>
    </source>
</evidence>
<feature type="domain" description="Non-haem dioxygenase N-terminal" evidence="5">
    <location>
        <begin position="33"/>
        <end position="121"/>
    </location>
</feature>
<keyword evidence="7" id="KW-1185">Reference proteome</keyword>
<dbReference type="Proteomes" id="UP001642360">
    <property type="component" value="Unassembled WGS sequence"/>
</dbReference>
<dbReference type="AlphaFoldDB" id="A0ABC8UFH1"/>
<keyword evidence="2" id="KW-0560">Oxidoreductase</keyword>
<dbReference type="SUPFAM" id="SSF51197">
    <property type="entry name" value="Clavaminate synthase-like"/>
    <property type="match status" value="1"/>
</dbReference>
<dbReference type="InterPro" id="IPR027443">
    <property type="entry name" value="IPNS-like_sf"/>
</dbReference>
<feature type="compositionally biased region" description="Basic and acidic residues" evidence="4">
    <location>
        <begin position="104"/>
        <end position="115"/>
    </location>
</feature>
<dbReference type="Gene3D" id="2.60.120.330">
    <property type="entry name" value="B-lactam Antibiotic, Isopenicillin N Synthase, Chain"/>
    <property type="match status" value="1"/>
</dbReference>
<gene>
    <name evidence="6" type="ORF">ILEXP_LOCUS49687</name>
</gene>
<dbReference type="GO" id="GO:0016491">
    <property type="term" value="F:oxidoreductase activity"/>
    <property type="evidence" value="ECO:0007669"/>
    <property type="project" value="UniProtKB-KW"/>
</dbReference>
<evidence type="ECO:0000256" key="2">
    <source>
        <dbReference type="ARBA" id="ARBA00023002"/>
    </source>
</evidence>
<evidence type="ECO:0000259" key="5">
    <source>
        <dbReference type="Pfam" id="PF14226"/>
    </source>
</evidence>
<organism evidence="6 7">
    <name type="scientific">Ilex paraguariensis</name>
    <name type="common">yerba mate</name>
    <dbReference type="NCBI Taxonomy" id="185542"/>
    <lineage>
        <taxon>Eukaryota</taxon>
        <taxon>Viridiplantae</taxon>
        <taxon>Streptophyta</taxon>
        <taxon>Embryophyta</taxon>
        <taxon>Tracheophyta</taxon>
        <taxon>Spermatophyta</taxon>
        <taxon>Magnoliopsida</taxon>
        <taxon>eudicotyledons</taxon>
        <taxon>Gunneridae</taxon>
        <taxon>Pentapetalae</taxon>
        <taxon>asterids</taxon>
        <taxon>campanulids</taxon>
        <taxon>Aquifoliales</taxon>
        <taxon>Aquifoliaceae</taxon>
        <taxon>Ilex</taxon>
    </lineage>
</organism>
<evidence type="ECO:0000313" key="7">
    <source>
        <dbReference type="Proteomes" id="UP001642360"/>
    </source>
</evidence>
<dbReference type="EMBL" id="CAUOFW020007591">
    <property type="protein sequence ID" value="CAK9179733.1"/>
    <property type="molecule type" value="Genomic_DNA"/>
</dbReference>
<comment type="caution">
    <text evidence="6">The sequence shown here is derived from an EMBL/GenBank/DDBJ whole genome shotgun (WGS) entry which is preliminary data.</text>
</comment>
<keyword evidence="1" id="KW-0479">Metal-binding</keyword>